<dbReference type="Pfam" id="PF00850">
    <property type="entry name" value="Hist_deacetyl"/>
    <property type="match status" value="1"/>
</dbReference>
<dbReference type="InterPro" id="IPR023696">
    <property type="entry name" value="Ureohydrolase_dom_sf"/>
</dbReference>
<evidence type="ECO:0000256" key="1">
    <source>
        <dbReference type="ARBA" id="ARBA00048287"/>
    </source>
</evidence>
<dbReference type="InterPro" id="IPR037138">
    <property type="entry name" value="His_deacetylse_dom_sf"/>
</dbReference>
<evidence type="ECO:0000313" key="5">
    <source>
        <dbReference type="WBParaSite" id="ASIM_0001851801-mRNA-1"/>
    </source>
</evidence>
<evidence type="ECO:0000313" key="3">
    <source>
        <dbReference type="EMBL" id="VDK62089.1"/>
    </source>
</evidence>
<name>A0A0M3KC19_ANISI</name>
<dbReference type="GO" id="GO:0000118">
    <property type="term" value="C:histone deacetylase complex"/>
    <property type="evidence" value="ECO:0007669"/>
    <property type="project" value="TreeGrafter"/>
</dbReference>
<dbReference type="PANTHER" id="PTHR10625">
    <property type="entry name" value="HISTONE DEACETYLASE HDAC1-RELATED"/>
    <property type="match status" value="1"/>
</dbReference>
<keyword evidence="4" id="KW-1185">Reference proteome</keyword>
<accession>A0A0M3KC19</accession>
<dbReference type="PRINTS" id="PR01270">
    <property type="entry name" value="HDASUPER"/>
</dbReference>
<evidence type="ECO:0000259" key="2">
    <source>
        <dbReference type="Pfam" id="PF00850"/>
    </source>
</evidence>
<comment type="catalytic activity">
    <reaction evidence="1">
        <text>N(6)-acetyl-L-lysyl-[histone] + H2O = L-lysyl-[histone] + acetate</text>
        <dbReference type="Rhea" id="RHEA:58196"/>
        <dbReference type="Rhea" id="RHEA-COMP:9845"/>
        <dbReference type="Rhea" id="RHEA-COMP:11338"/>
        <dbReference type="ChEBI" id="CHEBI:15377"/>
        <dbReference type="ChEBI" id="CHEBI:29969"/>
        <dbReference type="ChEBI" id="CHEBI:30089"/>
        <dbReference type="ChEBI" id="CHEBI:61930"/>
        <dbReference type="EC" id="3.5.1.98"/>
    </reaction>
</comment>
<dbReference type="InterPro" id="IPR023801">
    <property type="entry name" value="His_deacetylse_dom"/>
</dbReference>
<dbReference type="InterPro" id="IPR000286">
    <property type="entry name" value="HDACs"/>
</dbReference>
<dbReference type="GO" id="GO:0141221">
    <property type="term" value="F:histone deacetylase activity, hydrolytic mechanism"/>
    <property type="evidence" value="ECO:0007669"/>
    <property type="project" value="UniProtKB-EC"/>
</dbReference>
<sequence length="222" mass="25013">MNANSSVGERSVFFVSDSSMLKHKCEWDDEHIEVPQRLEIILSNLKDNVLKECETIKAVAATIDDIRLVHDEAYIESLEKTTQMNIQQLESYCSGFEDVYANNFTYDACLMSAGCAVEAMKSVINERHRFSSAFAAVRPPGHHASKNNACGFCFFNNVAICALKARQLGVERVLIVDWDVHAGQGTQYSIKSDPNIKLISIHRFENGHFWPNLPENSIQHDC</sequence>
<dbReference type="EMBL" id="UYRR01034747">
    <property type="protein sequence ID" value="VDK62089.1"/>
    <property type="molecule type" value="Genomic_DNA"/>
</dbReference>
<feature type="domain" description="Histone deacetylase" evidence="2">
    <location>
        <begin position="31"/>
        <end position="212"/>
    </location>
</feature>
<dbReference type="OrthoDB" id="424012at2759"/>
<dbReference type="SUPFAM" id="SSF52768">
    <property type="entry name" value="Arginase/deacetylase"/>
    <property type="match status" value="1"/>
</dbReference>
<reference evidence="5" key="1">
    <citation type="submission" date="2017-02" db="UniProtKB">
        <authorList>
            <consortium name="WormBaseParasite"/>
        </authorList>
    </citation>
    <scope>IDENTIFICATION</scope>
</reference>
<dbReference type="WBParaSite" id="ASIM_0001851801-mRNA-1">
    <property type="protein sequence ID" value="ASIM_0001851801-mRNA-1"/>
    <property type="gene ID" value="ASIM_0001851801"/>
</dbReference>
<dbReference type="GO" id="GO:0040029">
    <property type="term" value="P:epigenetic regulation of gene expression"/>
    <property type="evidence" value="ECO:0007669"/>
    <property type="project" value="TreeGrafter"/>
</dbReference>
<protein>
    <submittedName>
        <fullName evidence="5">Histone deacetylase 10 (inferred by orthology to a human protein)</fullName>
    </submittedName>
</protein>
<organism evidence="5">
    <name type="scientific">Anisakis simplex</name>
    <name type="common">Herring worm</name>
    <dbReference type="NCBI Taxonomy" id="6269"/>
    <lineage>
        <taxon>Eukaryota</taxon>
        <taxon>Metazoa</taxon>
        <taxon>Ecdysozoa</taxon>
        <taxon>Nematoda</taxon>
        <taxon>Chromadorea</taxon>
        <taxon>Rhabditida</taxon>
        <taxon>Spirurina</taxon>
        <taxon>Ascaridomorpha</taxon>
        <taxon>Ascaridoidea</taxon>
        <taxon>Anisakidae</taxon>
        <taxon>Anisakis</taxon>
        <taxon>Anisakis simplex complex</taxon>
    </lineage>
</organism>
<dbReference type="Gene3D" id="3.40.800.20">
    <property type="entry name" value="Histone deacetylase domain"/>
    <property type="match status" value="1"/>
</dbReference>
<dbReference type="PANTHER" id="PTHR10625:SF45">
    <property type="entry name" value="HISTONE DEACETYLASE DOMAIN-CONTAINING PROTEIN"/>
    <property type="match status" value="1"/>
</dbReference>
<gene>
    <name evidence="3" type="ORF">ASIM_LOCUS17917</name>
</gene>
<proteinExistence type="predicted"/>
<dbReference type="AlphaFoldDB" id="A0A0M3KC19"/>
<reference evidence="3 4" key="2">
    <citation type="submission" date="2018-11" db="EMBL/GenBank/DDBJ databases">
        <authorList>
            <consortium name="Pathogen Informatics"/>
        </authorList>
    </citation>
    <scope>NUCLEOTIDE SEQUENCE [LARGE SCALE GENOMIC DNA]</scope>
</reference>
<evidence type="ECO:0000313" key="4">
    <source>
        <dbReference type="Proteomes" id="UP000267096"/>
    </source>
</evidence>
<dbReference type="Proteomes" id="UP000267096">
    <property type="component" value="Unassembled WGS sequence"/>
</dbReference>